<feature type="repeat" description="WD" evidence="5">
    <location>
        <begin position="122"/>
        <end position="154"/>
    </location>
</feature>
<dbReference type="Gene3D" id="1.20.960.30">
    <property type="match status" value="1"/>
</dbReference>
<sequence>MSLTSEEVNFLIYRYLLESGFIHSAFAFGHESLIVKSSIDGTKVVNGALISFIQKGLQFVEIEAHVNGDGTETICDGAFSAVEPHSCNIKSKKRIFDPHAADSMEDHTFGQQEATSDDVSYLRGHGSIVCSCSWHPSKSLLASGSGDATVRFWSSPMKSTRNHDEHVDKKAKTGDDNVVVATMPSTKETVRDGNRPSDSMVVSLEWNASGTAIVTGSYDGKAHTWTADGRLLQSFDHHKAPLSAVKWSPGGDKLLTACVDKSAALWNSQTGTAERHYAFHQAPITDIDWKDNTTFAMCSMDRTISIWSTKDQSDKSNVPKAKLEGHAADINMIRWAPGSDVLASCSDDSLVKLWSPESKSCQDLPQHTREVCAIEWGSRTQLASGSLDATVRVWDTESMKCSHTFTKHLHPVSSIAYSPDRSLLASASHDRMYVWSLKEDTLVKTFRADGGINDLSWDHSGHRLAGGCTNNDICIVDIRS</sequence>
<dbReference type="InterPro" id="IPR006594">
    <property type="entry name" value="LisH"/>
</dbReference>
<dbReference type="CDD" id="cd00200">
    <property type="entry name" value="WD40"/>
    <property type="match status" value="1"/>
</dbReference>
<dbReference type="PANTHER" id="PTHR22846:SF2">
    <property type="entry name" value="F-BOX-LIKE_WD REPEAT-CONTAINING PROTEIN EBI"/>
    <property type="match status" value="1"/>
</dbReference>
<evidence type="ECO:0000256" key="5">
    <source>
        <dbReference type="PROSITE-ProRule" id="PRU00221"/>
    </source>
</evidence>
<dbReference type="FunFam" id="1.20.960.30:FF:000001">
    <property type="entry name" value="F-box-like/WD repeat-containing protein TBL1XR1"/>
    <property type="match status" value="1"/>
</dbReference>
<comment type="subcellular location">
    <subcellularLocation>
        <location evidence="1">Nucleus</location>
    </subcellularLocation>
</comment>
<dbReference type="InterPro" id="IPR020472">
    <property type="entry name" value="WD40_PAC1"/>
</dbReference>
<dbReference type="InterPro" id="IPR001680">
    <property type="entry name" value="WD40_rpt"/>
</dbReference>
<dbReference type="Gene3D" id="2.130.10.10">
    <property type="entry name" value="YVTN repeat-like/Quinoprotein amine dehydrogenase"/>
    <property type="match status" value="1"/>
</dbReference>
<reference evidence="6" key="1">
    <citation type="submission" date="2021-01" db="EMBL/GenBank/DDBJ databases">
        <authorList>
            <person name="Corre E."/>
            <person name="Pelletier E."/>
            <person name="Niang G."/>
            <person name="Scheremetjew M."/>
            <person name="Finn R."/>
            <person name="Kale V."/>
            <person name="Holt S."/>
            <person name="Cochrane G."/>
            <person name="Meng A."/>
            <person name="Brown T."/>
            <person name="Cohen L."/>
        </authorList>
    </citation>
    <scope>NUCLEOTIDE SEQUENCE</scope>
    <source>
        <strain evidence="6">CCMP622</strain>
    </source>
</reference>
<keyword evidence="3" id="KW-0677">Repeat</keyword>
<evidence type="ECO:0000256" key="4">
    <source>
        <dbReference type="ARBA" id="ARBA00023242"/>
    </source>
</evidence>
<name>A0A7S2TH01_9EUKA</name>
<evidence type="ECO:0000256" key="3">
    <source>
        <dbReference type="ARBA" id="ARBA00022737"/>
    </source>
</evidence>
<dbReference type="PROSITE" id="PS50896">
    <property type="entry name" value="LISH"/>
    <property type="match status" value="1"/>
</dbReference>
<dbReference type="GO" id="GO:0006357">
    <property type="term" value="P:regulation of transcription by RNA polymerase II"/>
    <property type="evidence" value="ECO:0007669"/>
    <property type="project" value="TreeGrafter"/>
</dbReference>
<dbReference type="PRINTS" id="PR00320">
    <property type="entry name" value="GPROTEINBRPT"/>
</dbReference>
<organism evidence="6">
    <name type="scientific">Lotharella oceanica</name>
    <dbReference type="NCBI Taxonomy" id="641309"/>
    <lineage>
        <taxon>Eukaryota</taxon>
        <taxon>Sar</taxon>
        <taxon>Rhizaria</taxon>
        <taxon>Cercozoa</taxon>
        <taxon>Chlorarachniophyceae</taxon>
        <taxon>Lotharella</taxon>
    </lineage>
</organism>
<dbReference type="PROSITE" id="PS50294">
    <property type="entry name" value="WD_REPEATS_REGION"/>
    <property type="match status" value="4"/>
</dbReference>
<dbReference type="SMART" id="SM00320">
    <property type="entry name" value="WD40"/>
    <property type="match status" value="8"/>
</dbReference>
<feature type="repeat" description="WD" evidence="5">
    <location>
        <begin position="364"/>
        <end position="404"/>
    </location>
</feature>
<keyword evidence="4" id="KW-0539">Nucleus</keyword>
<dbReference type="InterPro" id="IPR019775">
    <property type="entry name" value="WD40_repeat_CS"/>
</dbReference>
<evidence type="ECO:0000256" key="2">
    <source>
        <dbReference type="ARBA" id="ARBA00022574"/>
    </source>
</evidence>
<accession>A0A7S2TH01</accession>
<dbReference type="GO" id="GO:0003714">
    <property type="term" value="F:transcription corepressor activity"/>
    <property type="evidence" value="ECO:0007669"/>
    <property type="project" value="InterPro"/>
</dbReference>
<dbReference type="SUPFAM" id="SSF50978">
    <property type="entry name" value="WD40 repeat-like"/>
    <property type="match status" value="2"/>
</dbReference>
<evidence type="ECO:0000313" key="6">
    <source>
        <dbReference type="EMBL" id="CAD9746391.1"/>
    </source>
</evidence>
<dbReference type="Pfam" id="PF08513">
    <property type="entry name" value="LisH"/>
    <property type="match status" value="1"/>
</dbReference>
<dbReference type="Pfam" id="PF00400">
    <property type="entry name" value="WD40"/>
    <property type="match status" value="8"/>
</dbReference>
<feature type="repeat" description="WD" evidence="5">
    <location>
        <begin position="323"/>
        <end position="355"/>
    </location>
</feature>
<dbReference type="SMART" id="SM00667">
    <property type="entry name" value="LisH"/>
    <property type="match status" value="1"/>
</dbReference>
<dbReference type="InterPro" id="IPR036322">
    <property type="entry name" value="WD40_repeat_dom_sf"/>
</dbReference>
<dbReference type="InterPro" id="IPR015943">
    <property type="entry name" value="WD40/YVTN_repeat-like_dom_sf"/>
</dbReference>
<protein>
    <submittedName>
        <fullName evidence="6">Uncharacterized protein</fullName>
    </submittedName>
</protein>
<feature type="repeat" description="WD" evidence="5">
    <location>
        <begin position="405"/>
        <end position="445"/>
    </location>
</feature>
<dbReference type="PROSITE" id="PS50082">
    <property type="entry name" value="WD_REPEATS_2"/>
    <property type="match status" value="5"/>
</dbReference>
<gene>
    <name evidence="6" type="ORF">LSP00402_LOCUS1271</name>
</gene>
<keyword evidence="2 5" id="KW-0853">WD repeat</keyword>
<dbReference type="AlphaFoldDB" id="A0A7S2TH01"/>
<dbReference type="PANTHER" id="PTHR22846">
    <property type="entry name" value="WD40 REPEAT PROTEIN"/>
    <property type="match status" value="1"/>
</dbReference>
<feature type="repeat" description="WD" evidence="5">
    <location>
        <begin position="235"/>
        <end position="276"/>
    </location>
</feature>
<dbReference type="PROSITE" id="PS00678">
    <property type="entry name" value="WD_REPEATS_1"/>
    <property type="match status" value="2"/>
</dbReference>
<dbReference type="EMBL" id="HBHP01001947">
    <property type="protein sequence ID" value="CAD9746391.1"/>
    <property type="molecule type" value="Transcribed_RNA"/>
</dbReference>
<proteinExistence type="predicted"/>
<dbReference type="InterPro" id="IPR045183">
    <property type="entry name" value="Ebi-like"/>
</dbReference>
<evidence type="ECO:0000256" key="1">
    <source>
        <dbReference type="ARBA" id="ARBA00004123"/>
    </source>
</evidence>
<dbReference type="GO" id="GO:0000118">
    <property type="term" value="C:histone deacetylase complex"/>
    <property type="evidence" value="ECO:0007669"/>
    <property type="project" value="TreeGrafter"/>
</dbReference>